<comment type="caution">
    <text evidence="1">The sequence shown here is derived from an EMBL/GenBank/DDBJ whole genome shotgun (WGS) entry which is preliminary data.</text>
</comment>
<dbReference type="AlphaFoldDB" id="A0AAV8V5R4"/>
<dbReference type="Proteomes" id="UP001159042">
    <property type="component" value="Unassembled WGS sequence"/>
</dbReference>
<proteinExistence type="predicted"/>
<gene>
    <name evidence="2" type="ORF">NQ315_004527</name>
    <name evidence="1" type="ORF">NQ315_011420</name>
</gene>
<evidence type="ECO:0000313" key="2">
    <source>
        <dbReference type="EMBL" id="KAJ8910187.1"/>
    </source>
</evidence>
<organism evidence="1 3">
    <name type="scientific">Exocentrus adspersus</name>
    <dbReference type="NCBI Taxonomy" id="1586481"/>
    <lineage>
        <taxon>Eukaryota</taxon>
        <taxon>Metazoa</taxon>
        <taxon>Ecdysozoa</taxon>
        <taxon>Arthropoda</taxon>
        <taxon>Hexapoda</taxon>
        <taxon>Insecta</taxon>
        <taxon>Pterygota</taxon>
        <taxon>Neoptera</taxon>
        <taxon>Endopterygota</taxon>
        <taxon>Coleoptera</taxon>
        <taxon>Polyphaga</taxon>
        <taxon>Cucujiformia</taxon>
        <taxon>Chrysomeloidea</taxon>
        <taxon>Cerambycidae</taxon>
        <taxon>Lamiinae</taxon>
        <taxon>Acanthocinini</taxon>
        <taxon>Exocentrus</taxon>
    </lineage>
</organism>
<reference evidence="1 3" key="1">
    <citation type="journal article" date="2023" name="Insect Mol. Biol.">
        <title>Genome sequencing provides insights into the evolution of gene families encoding plant cell wall-degrading enzymes in longhorned beetles.</title>
        <authorList>
            <person name="Shin N.R."/>
            <person name="Okamura Y."/>
            <person name="Kirsch R."/>
            <person name="Pauchet Y."/>
        </authorList>
    </citation>
    <scope>NUCLEOTIDE SEQUENCE [LARGE SCALE GENOMIC DNA]</scope>
    <source>
        <strain evidence="1">EAD_L_NR</strain>
    </source>
</reference>
<evidence type="ECO:0000313" key="1">
    <source>
        <dbReference type="EMBL" id="KAJ8909470.1"/>
    </source>
</evidence>
<accession>A0AAV8V5R4</accession>
<name>A0AAV8V5R4_9CUCU</name>
<evidence type="ECO:0000313" key="3">
    <source>
        <dbReference type="Proteomes" id="UP001159042"/>
    </source>
</evidence>
<protein>
    <submittedName>
        <fullName evidence="1">Uncharacterized protein</fullName>
    </submittedName>
</protein>
<keyword evidence="3" id="KW-1185">Reference proteome</keyword>
<dbReference type="EMBL" id="JANEYG010000341">
    <property type="protein sequence ID" value="KAJ8910187.1"/>
    <property type="molecule type" value="Genomic_DNA"/>
</dbReference>
<dbReference type="EMBL" id="JANEYG010000551">
    <property type="protein sequence ID" value="KAJ8909470.1"/>
    <property type="molecule type" value="Genomic_DNA"/>
</dbReference>
<feature type="non-terminal residue" evidence="1">
    <location>
        <position position="1"/>
    </location>
</feature>
<sequence length="62" mass="6951">GHQGRGGRDARVPFSPQTSRDTLTYYWAKKNKQTHDNVAIGNVPLDTNYNGSEKDKSAVWCL</sequence>